<name>A0A395ILL2_9HELO</name>
<comment type="caution">
    <text evidence="2">The sequence shown here is derived from an EMBL/GenBank/DDBJ whole genome shotgun (WGS) entry which is preliminary data.</text>
</comment>
<dbReference type="OrthoDB" id="5296720at2759"/>
<proteinExistence type="predicted"/>
<dbReference type="Proteomes" id="UP000249056">
    <property type="component" value="Unassembled WGS sequence"/>
</dbReference>
<evidence type="ECO:0000256" key="1">
    <source>
        <dbReference type="SAM" id="MobiDB-lite"/>
    </source>
</evidence>
<reference evidence="2 3" key="1">
    <citation type="submission" date="2018-06" db="EMBL/GenBank/DDBJ databases">
        <title>Genome Sequence of the Brown Rot Fungal Pathogen Monilinia fructigena.</title>
        <authorList>
            <person name="Landi L."/>
            <person name="De Miccolis Angelini R.M."/>
            <person name="Pollastro S."/>
            <person name="Abate D."/>
            <person name="Faretra F."/>
            <person name="Romanazzi G."/>
        </authorList>
    </citation>
    <scope>NUCLEOTIDE SEQUENCE [LARGE SCALE GENOMIC DNA]</scope>
    <source>
        <strain evidence="2 3">Mfrg269</strain>
    </source>
</reference>
<evidence type="ECO:0000313" key="3">
    <source>
        <dbReference type="Proteomes" id="UP000249056"/>
    </source>
</evidence>
<dbReference type="AlphaFoldDB" id="A0A395ILL2"/>
<dbReference type="EMBL" id="QKRW01000035">
    <property type="protein sequence ID" value="RAL61036.1"/>
    <property type="molecule type" value="Genomic_DNA"/>
</dbReference>
<protein>
    <submittedName>
        <fullName evidence="2">Uncharacterized protein</fullName>
    </submittedName>
</protein>
<sequence length="264" mass="29947">MSTSHLLQTSDFKLTLYSISGVFAPLLKLHILTKPRILPELSESQLRTTAPLDTDEESLQYNSYSSINYAKSSEIFQIRPWTSLLLNEGSNLEAYKVHTWWELKTPSILQNLLGGNASIPLISPGIRSLEYIAIFPITSHFEIMAERLPRLDHLYCQLVPRNNILQDLESVRNVEIEDLWMERNNCYAVLLREMFNNPPEANYRYLKTFESGDAADTDAWEMAVEFVKRAGGAWKITGDGVFERDPVSEESSSDGPDVSPLSVT</sequence>
<feature type="region of interest" description="Disordered" evidence="1">
    <location>
        <begin position="244"/>
        <end position="264"/>
    </location>
</feature>
<keyword evidence="3" id="KW-1185">Reference proteome</keyword>
<organism evidence="2 3">
    <name type="scientific">Monilinia fructigena</name>
    <dbReference type="NCBI Taxonomy" id="38457"/>
    <lineage>
        <taxon>Eukaryota</taxon>
        <taxon>Fungi</taxon>
        <taxon>Dikarya</taxon>
        <taxon>Ascomycota</taxon>
        <taxon>Pezizomycotina</taxon>
        <taxon>Leotiomycetes</taxon>
        <taxon>Helotiales</taxon>
        <taxon>Sclerotiniaceae</taxon>
        <taxon>Monilinia</taxon>
    </lineage>
</organism>
<accession>A0A395ILL2</accession>
<evidence type="ECO:0000313" key="2">
    <source>
        <dbReference type="EMBL" id="RAL61036.1"/>
    </source>
</evidence>
<gene>
    <name evidence="2" type="ORF">DID88_010132</name>
</gene>